<evidence type="ECO:0000256" key="1">
    <source>
        <dbReference type="ARBA" id="ARBA00022801"/>
    </source>
</evidence>
<dbReference type="PANTHER" id="PTHR43546">
    <property type="entry name" value="UPF0173 METAL-DEPENDENT HYDROLASE MJ1163-RELATED"/>
    <property type="match status" value="1"/>
</dbReference>
<dbReference type="GO" id="GO:0016787">
    <property type="term" value="F:hydrolase activity"/>
    <property type="evidence" value="ECO:0007669"/>
    <property type="project" value="UniProtKB-KW"/>
</dbReference>
<organism evidence="4 5">
    <name type="scientific">Facklamia lactis</name>
    <dbReference type="NCBI Taxonomy" id="2749967"/>
    <lineage>
        <taxon>Bacteria</taxon>
        <taxon>Bacillati</taxon>
        <taxon>Bacillota</taxon>
        <taxon>Bacilli</taxon>
        <taxon>Lactobacillales</taxon>
        <taxon>Aerococcaceae</taxon>
        <taxon>Facklamia</taxon>
    </lineage>
</organism>
<protein>
    <recommendedName>
        <fullName evidence="2">UPF0173 metal-dependent hydrolase HZY91_08895</fullName>
    </recommendedName>
</protein>
<accession>A0ABS0LS62</accession>
<feature type="domain" description="Metallo-beta-lactamase" evidence="3">
    <location>
        <begin position="7"/>
        <end position="192"/>
    </location>
</feature>
<sequence length="229" mass="25437">MQITHYGHAVVHIVTETGTRLIIDPFINGNPFCQIKPEQLAVDVILLTHAHSDHFGDTLELAKQHDALVITVLELADYLENQGVRVHGMQPGGSHPFDFGKVTLTQAIHGSSLWIDDKPFTFGLATGIILEIENKTLYHLGDTALFSDLSLYGKLYDIDLAFIPIGDNYTMGPEHAKLAAQWLQAKKVVPIHYNTFPLIEQDPQAFVNSLDENQGFIPSIGESFDLNNH</sequence>
<dbReference type="Proteomes" id="UP000721415">
    <property type="component" value="Unassembled WGS sequence"/>
</dbReference>
<dbReference type="RefSeq" id="WP_197115916.1">
    <property type="nucleotide sequence ID" value="NZ_JACBXQ010000005.1"/>
</dbReference>
<keyword evidence="5" id="KW-1185">Reference proteome</keyword>
<dbReference type="Gene3D" id="3.60.15.10">
    <property type="entry name" value="Ribonuclease Z/Hydroxyacylglutathione hydrolase-like"/>
    <property type="match status" value="1"/>
</dbReference>
<evidence type="ECO:0000256" key="2">
    <source>
        <dbReference type="HAMAP-Rule" id="MF_00457"/>
    </source>
</evidence>
<gene>
    <name evidence="4" type="ORF">HZY91_08895</name>
</gene>
<evidence type="ECO:0000313" key="4">
    <source>
        <dbReference type="EMBL" id="MBG9987003.1"/>
    </source>
</evidence>
<reference evidence="4 5" key="1">
    <citation type="submission" date="2020-07" db="EMBL/GenBank/DDBJ databases">
        <title>Facklamia lactis sp. nov., isolated from raw milk.</title>
        <authorList>
            <person name="Doll E.V."/>
            <person name="Huptas C."/>
            <person name="Staib L."/>
            <person name="Wenning M."/>
            <person name="Scherer S."/>
        </authorList>
    </citation>
    <scope>NUCLEOTIDE SEQUENCE [LARGE SCALE GENOMIC DNA]</scope>
    <source>
        <strain evidence="4 5">DSM 111018</strain>
    </source>
</reference>
<name>A0ABS0LS62_9LACT</name>
<dbReference type="HAMAP" id="MF_00457">
    <property type="entry name" value="UPF0173"/>
    <property type="match status" value="1"/>
</dbReference>
<dbReference type="SUPFAM" id="SSF56281">
    <property type="entry name" value="Metallo-hydrolase/oxidoreductase"/>
    <property type="match status" value="1"/>
</dbReference>
<evidence type="ECO:0000259" key="3">
    <source>
        <dbReference type="SMART" id="SM00849"/>
    </source>
</evidence>
<dbReference type="NCBIfam" id="NF001911">
    <property type="entry name" value="PRK00685.1"/>
    <property type="match status" value="1"/>
</dbReference>
<proteinExistence type="inferred from homology"/>
<comment type="caution">
    <text evidence="4">The sequence shown here is derived from an EMBL/GenBank/DDBJ whole genome shotgun (WGS) entry which is preliminary data.</text>
</comment>
<dbReference type="InterPro" id="IPR050114">
    <property type="entry name" value="UPF0173_UPF0282_UlaG_hydrolase"/>
</dbReference>
<keyword evidence="1 2" id="KW-0378">Hydrolase</keyword>
<dbReference type="SMART" id="SM00849">
    <property type="entry name" value="Lactamase_B"/>
    <property type="match status" value="1"/>
</dbReference>
<comment type="similarity">
    <text evidence="2">Belongs to the UPF0173 family.</text>
</comment>
<dbReference type="PANTHER" id="PTHR43546:SF3">
    <property type="entry name" value="UPF0173 METAL-DEPENDENT HYDROLASE MJ1163"/>
    <property type="match status" value="1"/>
</dbReference>
<dbReference type="InterPro" id="IPR036866">
    <property type="entry name" value="RibonucZ/Hydroxyglut_hydro"/>
</dbReference>
<dbReference type="InterPro" id="IPR022877">
    <property type="entry name" value="UPF0173"/>
</dbReference>
<dbReference type="InterPro" id="IPR001279">
    <property type="entry name" value="Metallo-B-lactamas"/>
</dbReference>
<dbReference type="Pfam" id="PF12706">
    <property type="entry name" value="Lactamase_B_2"/>
    <property type="match status" value="1"/>
</dbReference>
<evidence type="ECO:0000313" key="5">
    <source>
        <dbReference type="Proteomes" id="UP000721415"/>
    </source>
</evidence>
<dbReference type="EMBL" id="JACBXQ010000005">
    <property type="protein sequence ID" value="MBG9987003.1"/>
    <property type="molecule type" value="Genomic_DNA"/>
</dbReference>